<dbReference type="PIRSF" id="PIRSF002465">
    <property type="entry name" value="Phsphlp_syn_PlsX"/>
    <property type="match status" value="1"/>
</dbReference>
<protein>
    <recommendedName>
        <fullName evidence="9">phosphate acyltransferase</fullName>
        <ecNumber evidence="9">2.3.1.274</ecNumber>
    </recommendedName>
</protein>
<dbReference type="HAMAP" id="MF_00019">
    <property type="entry name" value="PlsX"/>
    <property type="match status" value="1"/>
</dbReference>
<evidence type="ECO:0000256" key="9">
    <source>
        <dbReference type="ARBA" id="ARBA00024069"/>
    </source>
</evidence>
<dbReference type="InterPro" id="IPR012281">
    <property type="entry name" value="Phospholipid_synth_PlsX-like"/>
</dbReference>
<evidence type="ECO:0000256" key="3">
    <source>
        <dbReference type="ARBA" id="ARBA00022490"/>
    </source>
</evidence>
<name>X0Z0U7_9ZZZZ</name>
<dbReference type="PANTHER" id="PTHR30100:SF1">
    <property type="entry name" value="PHOSPHATE ACYLTRANSFERASE"/>
    <property type="match status" value="1"/>
</dbReference>
<evidence type="ECO:0000256" key="10">
    <source>
        <dbReference type="ARBA" id="ARBA00046608"/>
    </source>
</evidence>
<keyword evidence="7" id="KW-0594">Phospholipid biosynthesis</keyword>
<dbReference type="InterPro" id="IPR003664">
    <property type="entry name" value="FA_synthesis"/>
</dbReference>
<comment type="caution">
    <text evidence="11">The sequence shown here is derived from an EMBL/GenBank/DDBJ whole genome shotgun (WGS) entry which is preliminary data.</text>
</comment>
<dbReference type="GO" id="GO:0006633">
    <property type="term" value="P:fatty acid biosynthetic process"/>
    <property type="evidence" value="ECO:0007669"/>
    <property type="project" value="InterPro"/>
</dbReference>
<keyword evidence="4" id="KW-0444">Lipid biosynthesis</keyword>
<comment type="catalytic activity">
    <reaction evidence="1">
        <text>a fatty acyl-[ACP] + phosphate = an acyl phosphate + holo-[ACP]</text>
        <dbReference type="Rhea" id="RHEA:42292"/>
        <dbReference type="Rhea" id="RHEA-COMP:9685"/>
        <dbReference type="Rhea" id="RHEA-COMP:14125"/>
        <dbReference type="ChEBI" id="CHEBI:43474"/>
        <dbReference type="ChEBI" id="CHEBI:59918"/>
        <dbReference type="ChEBI" id="CHEBI:64479"/>
        <dbReference type="ChEBI" id="CHEBI:138651"/>
        <dbReference type="EC" id="2.3.1.274"/>
    </reaction>
</comment>
<dbReference type="AlphaFoldDB" id="X0Z0U7"/>
<evidence type="ECO:0000313" key="11">
    <source>
        <dbReference type="EMBL" id="GAG54108.1"/>
    </source>
</evidence>
<comment type="subcellular location">
    <subcellularLocation>
        <location evidence="2">Cytoplasm</location>
    </subcellularLocation>
</comment>
<keyword evidence="3" id="KW-0963">Cytoplasm</keyword>
<evidence type="ECO:0000256" key="8">
    <source>
        <dbReference type="ARBA" id="ARBA00023264"/>
    </source>
</evidence>
<evidence type="ECO:0000256" key="1">
    <source>
        <dbReference type="ARBA" id="ARBA00001232"/>
    </source>
</evidence>
<dbReference type="GO" id="GO:0005737">
    <property type="term" value="C:cytoplasm"/>
    <property type="evidence" value="ECO:0007669"/>
    <property type="project" value="UniProtKB-SubCell"/>
</dbReference>
<dbReference type="EMBL" id="BART01005797">
    <property type="protein sequence ID" value="GAG54108.1"/>
    <property type="molecule type" value="Genomic_DNA"/>
</dbReference>
<organism evidence="11">
    <name type="scientific">marine sediment metagenome</name>
    <dbReference type="NCBI Taxonomy" id="412755"/>
    <lineage>
        <taxon>unclassified sequences</taxon>
        <taxon>metagenomes</taxon>
        <taxon>ecological metagenomes</taxon>
    </lineage>
</organism>
<proteinExistence type="inferred from homology"/>
<dbReference type="GO" id="GO:0008654">
    <property type="term" value="P:phospholipid biosynthetic process"/>
    <property type="evidence" value="ECO:0007669"/>
    <property type="project" value="UniProtKB-KW"/>
</dbReference>
<evidence type="ECO:0000256" key="7">
    <source>
        <dbReference type="ARBA" id="ARBA00023209"/>
    </source>
</evidence>
<sequence>EFDDDILLVGPADQLRDKLEALNGTTAKVQIVNATEAITMEDKGLKLALKAKRRTAKNSMAVGIDLVKSGEADAFVTAGNTGGALATGYYRLGLIPGLERPALTALFPAKGGHTVVLDIGANPDCKPEHLYQFAIMGSIYAQKVLQIDNPRLGLLSNGEEAGKGNQLIQDAYPLLEASELNFIGNVEGKELFGGEVDVVVMDGFTGNILLKSSEAVAKLLIDILREELMSSFRTKAGAALAKPAFGVIRKMLDPAEVGAAPLLGINGLVFIGHGRSDAYALVSAIRSARRAVEADLLNAIQEAIEDQLTLTTPSGGS</sequence>
<gene>
    <name evidence="11" type="ORF">S01H4_13134</name>
</gene>
<dbReference type="NCBIfam" id="TIGR00182">
    <property type="entry name" value="plsX"/>
    <property type="match status" value="1"/>
</dbReference>
<keyword evidence="5" id="KW-0808">Transferase</keyword>
<accession>X0Z0U7</accession>
<feature type="non-terminal residue" evidence="11">
    <location>
        <position position="1"/>
    </location>
</feature>
<dbReference type="Gene3D" id="3.40.718.10">
    <property type="entry name" value="Isopropylmalate Dehydrogenase"/>
    <property type="match status" value="1"/>
</dbReference>
<keyword evidence="8" id="KW-1208">Phospholipid metabolism</keyword>
<evidence type="ECO:0000256" key="6">
    <source>
        <dbReference type="ARBA" id="ARBA00023098"/>
    </source>
</evidence>
<dbReference type="GO" id="GO:0043811">
    <property type="term" value="F:phosphate:acyl-[acyl carrier protein] acyltransferase activity"/>
    <property type="evidence" value="ECO:0007669"/>
    <property type="project" value="UniProtKB-EC"/>
</dbReference>
<comment type="subunit">
    <text evidence="10">Homodimer. Probably interacts with PlsY.</text>
</comment>
<keyword evidence="6" id="KW-0443">Lipid metabolism</keyword>
<dbReference type="SUPFAM" id="SSF53659">
    <property type="entry name" value="Isocitrate/Isopropylmalate dehydrogenase-like"/>
    <property type="match status" value="1"/>
</dbReference>
<reference evidence="11" key="1">
    <citation type="journal article" date="2014" name="Front. Microbiol.">
        <title>High frequency of phylogenetically diverse reductive dehalogenase-homologous genes in deep subseafloor sedimentary metagenomes.</title>
        <authorList>
            <person name="Kawai M."/>
            <person name="Futagami T."/>
            <person name="Toyoda A."/>
            <person name="Takaki Y."/>
            <person name="Nishi S."/>
            <person name="Hori S."/>
            <person name="Arai W."/>
            <person name="Tsubouchi T."/>
            <person name="Morono Y."/>
            <person name="Uchiyama I."/>
            <person name="Ito T."/>
            <person name="Fujiyama A."/>
            <person name="Inagaki F."/>
            <person name="Takami H."/>
        </authorList>
    </citation>
    <scope>NUCLEOTIDE SEQUENCE</scope>
    <source>
        <strain evidence="11">Expedition CK06-06</strain>
    </source>
</reference>
<evidence type="ECO:0000256" key="2">
    <source>
        <dbReference type="ARBA" id="ARBA00004496"/>
    </source>
</evidence>
<evidence type="ECO:0000256" key="5">
    <source>
        <dbReference type="ARBA" id="ARBA00022679"/>
    </source>
</evidence>
<dbReference type="Pfam" id="PF02504">
    <property type="entry name" value="FA_synthesis"/>
    <property type="match status" value="1"/>
</dbReference>
<dbReference type="EC" id="2.3.1.274" evidence="9"/>
<evidence type="ECO:0000256" key="4">
    <source>
        <dbReference type="ARBA" id="ARBA00022516"/>
    </source>
</evidence>
<dbReference type="PANTHER" id="PTHR30100">
    <property type="entry name" value="FATTY ACID/PHOSPHOLIPID SYNTHESIS PROTEIN PLSX"/>
    <property type="match status" value="1"/>
</dbReference>